<gene>
    <name evidence="1" type="ORF">Cgig2_033900</name>
</gene>
<dbReference type="EMBL" id="JAKOGI010002685">
    <property type="protein sequence ID" value="KAJ8421526.1"/>
    <property type="molecule type" value="Genomic_DNA"/>
</dbReference>
<reference evidence="1" key="1">
    <citation type="submission" date="2022-04" db="EMBL/GenBank/DDBJ databases">
        <title>Carnegiea gigantea Genome sequencing and assembly v2.</title>
        <authorList>
            <person name="Copetti D."/>
            <person name="Sanderson M.J."/>
            <person name="Burquez A."/>
            <person name="Wojciechowski M.F."/>
        </authorList>
    </citation>
    <scope>NUCLEOTIDE SEQUENCE</scope>
    <source>
        <strain evidence="1">SGP5-SGP5p</strain>
        <tissue evidence="1">Aerial part</tissue>
    </source>
</reference>
<comment type="caution">
    <text evidence="1">The sequence shown here is derived from an EMBL/GenBank/DDBJ whole genome shotgun (WGS) entry which is preliminary data.</text>
</comment>
<proteinExistence type="predicted"/>
<organism evidence="1 2">
    <name type="scientific">Carnegiea gigantea</name>
    <dbReference type="NCBI Taxonomy" id="171969"/>
    <lineage>
        <taxon>Eukaryota</taxon>
        <taxon>Viridiplantae</taxon>
        <taxon>Streptophyta</taxon>
        <taxon>Embryophyta</taxon>
        <taxon>Tracheophyta</taxon>
        <taxon>Spermatophyta</taxon>
        <taxon>Magnoliopsida</taxon>
        <taxon>eudicotyledons</taxon>
        <taxon>Gunneridae</taxon>
        <taxon>Pentapetalae</taxon>
        <taxon>Caryophyllales</taxon>
        <taxon>Cactineae</taxon>
        <taxon>Cactaceae</taxon>
        <taxon>Cactoideae</taxon>
        <taxon>Echinocereeae</taxon>
        <taxon>Carnegiea</taxon>
    </lineage>
</organism>
<accession>A0A9Q1GIX0</accession>
<evidence type="ECO:0000313" key="1">
    <source>
        <dbReference type="EMBL" id="KAJ8421526.1"/>
    </source>
</evidence>
<name>A0A9Q1GIX0_9CARY</name>
<dbReference type="Proteomes" id="UP001153076">
    <property type="component" value="Unassembled WGS sequence"/>
</dbReference>
<evidence type="ECO:0000313" key="2">
    <source>
        <dbReference type="Proteomes" id="UP001153076"/>
    </source>
</evidence>
<dbReference type="AlphaFoldDB" id="A0A9Q1GIX0"/>
<sequence length="162" mass="17885">MNEPSVSINVEHEDDDNWLQVEDDVLEGGGPEELDISLFDPEFELFSNDDDGQSETDDEDISLLRETVINKKARRQKEIELEKAVGCSEEAGSSVNHRASYSSHAPFQLDRMTMIPTTQMRSEPILPAQNRATSLTPLIVATAQAGQAVVNRGGTAVTIEQR</sequence>
<keyword evidence="2" id="KW-1185">Reference proteome</keyword>
<protein>
    <submittedName>
        <fullName evidence="1">Uncharacterized protein</fullName>
    </submittedName>
</protein>